<comment type="subcellular location">
    <subcellularLocation>
        <location evidence="1">Cytoplasm</location>
    </subcellularLocation>
</comment>
<evidence type="ECO:0000259" key="9">
    <source>
        <dbReference type="PROSITE" id="PS50106"/>
    </source>
</evidence>
<dbReference type="FunFam" id="2.10.110.10:FF:000069">
    <property type="entry name" value="Uncharacterized protein, isoform Z"/>
    <property type="match status" value="1"/>
</dbReference>
<evidence type="ECO:0008006" key="12">
    <source>
        <dbReference type="Google" id="ProtNLM"/>
    </source>
</evidence>
<comment type="caution">
    <text evidence="10">The sequence shown here is derived from an EMBL/GenBank/DDBJ whole genome shotgun (WGS) entry which is preliminary data.</text>
</comment>
<feature type="region of interest" description="Disordered" evidence="7">
    <location>
        <begin position="175"/>
        <end position="242"/>
    </location>
</feature>
<dbReference type="SUPFAM" id="SSF57716">
    <property type="entry name" value="Glucocorticoid receptor-like (DNA-binding domain)"/>
    <property type="match status" value="3"/>
</dbReference>
<evidence type="ECO:0000256" key="3">
    <source>
        <dbReference type="ARBA" id="ARBA00022723"/>
    </source>
</evidence>
<dbReference type="FunFam" id="2.10.110.10:FF:000020">
    <property type="entry name" value="PDZ and LIM domain protein 5"/>
    <property type="match status" value="1"/>
</dbReference>
<keyword evidence="4 6" id="KW-0862">Zinc</keyword>
<dbReference type="PANTHER" id="PTHR24214">
    <property type="entry name" value="PDZ AND LIM DOMAIN PROTEIN ZASP"/>
    <property type="match status" value="1"/>
</dbReference>
<dbReference type="AlphaFoldDB" id="A0AAN8PHI9"/>
<dbReference type="Pfam" id="PF00595">
    <property type="entry name" value="PDZ"/>
    <property type="match status" value="1"/>
</dbReference>
<dbReference type="InterPro" id="IPR036034">
    <property type="entry name" value="PDZ_sf"/>
</dbReference>
<dbReference type="InterPro" id="IPR031847">
    <property type="entry name" value="PDLI1-4/Zasp-like_mid"/>
</dbReference>
<dbReference type="Gene3D" id="2.30.42.10">
    <property type="match status" value="1"/>
</dbReference>
<feature type="domain" description="LIM zinc-binding" evidence="8">
    <location>
        <begin position="549"/>
        <end position="604"/>
    </location>
</feature>
<dbReference type="InterPro" id="IPR001781">
    <property type="entry name" value="Znf_LIM"/>
</dbReference>
<feature type="compositionally biased region" description="Pro residues" evidence="7">
    <location>
        <begin position="346"/>
        <end position="369"/>
    </location>
</feature>
<dbReference type="Pfam" id="PF00412">
    <property type="entry name" value="LIM"/>
    <property type="match status" value="3"/>
</dbReference>
<dbReference type="SMART" id="SM00132">
    <property type="entry name" value="LIM"/>
    <property type="match status" value="3"/>
</dbReference>
<keyword evidence="11" id="KW-1185">Reference proteome</keyword>
<dbReference type="PROSITE" id="PS00478">
    <property type="entry name" value="LIM_DOMAIN_1"/>
    <property type="match status" value="2"/>
</dbReference>
<evidence type="ECO:0000313" key="11">
    <source>
        <dbReference type="Proteomes" id="UP001347796"/>
    </source>
</evidence>
<dbReference type="SMART" id="SM00735">
    <property type="entry name" value="ZM"/>
    <property type="match status" value="1"/>
</dbReference>
<dbReference type="Proteomes" id="UP001347796">
    <property type="component" value="Unassembled WGS sequence"/>
</dbReference>
<dbReference type="GO" id="GO:0061061">
    <property type="term" value="P:muscle structure development"/>
    <property type="evidence" value="ECO:0007669"/>
    <property type="project" value="TreeGrafter"/>
</dbReference>
<feature type="region of interest" description="Disordered" evidence="7">
    <location>
        <begin position="340"/>
        <end position="403"/>
    </location>
</feature>
<dbReference type="GO" id="GO:0030018">
    <property type="term" value="C:Z disc"/>
    <property type="evidence" value="ECO:0007669"/>
    <property type="project" value="TreeGrafter"/>
</dbReference>
<feature type="domain" description="PDZ" evidence="9">
    <location>
        <begin position="7"/>
        <end position="90"/>
    </location>
</feature>
<protein>
    <recommendedName>
        <fullName evidence="12">PDZ and LIM domain protein Zasp</fullName>
    </recommendedName>
</protein>
<evidence type="ECO:0000256" key="5">
    <source>
        <dbReference type="ARBA" id="ARBA00023038"/>
    </source>
</evidence>
<dbReference type="SMART" id="SM00228">
    <property type="entry name" value="PDZ"/>
    <property type="match status" value="1"/>
</dbReference>
<name>A0AAN8PHI9_PATCE</name>
<evidence type="ECO:0000313" key="10">
    <source>
        <dbReference type="EMBL" id="KAK6170640.1"/>
    </source>
</evidence>
<dbReference type="GO" id="GO:0046872">
    <property type="term" value="F:metal ion binding"/>
    <property type="evidence" value="ECO:0007669"/>
    <property type="project" value="UniProtKB-KW"/>
</dbReference>
<evidence type="ECO:0000256" key="7">
    <source>
        <dbReference type="SAM" id="MobiDB-lite"/>
    </source>
</evidence>
<keyword evidence="3 6" id="KW-0479">Metal-binding</keyword>
<gene>
    <name evidence="10" type="ORF">SNE40_018989</name>
</gene>
<evidence type="ECO:0000256" key="4">
    <source>
        <dbReference type="ARBA" id="ARBA00022833"/>
    </source>
</evidence>
<feature type="compositionally biased region" description="Pro residues" evidence="7">
    <location>
        <begin position="220"/>
        <end position="229"/>
    </location>
</feature>
<dbReference type="InterPro" id="IPR050604">
    <property type="entry name" value="PDZ-LIM_domain"/>
</dbReference>
<dbReference type="GO" id="GO:0003779">
    <property type="term" value="F:actin binding"/>
    <property type="evidence" value="ECO:0007669"/>
    <property type="project" value="TreeGrafter"/>
</dbReference>
<organism evidence="10 11">
    <name type="scientific">Patella caerulea</name>
    <name type="common">Rayed Mediterranean limpet</name>
    <dbReference type="NCBI Taxonomy" id="87958"/>
    <lineage>
        <taxon>Eukaryota</taxon>
        <taxon>Metazoa</taxon>
        <taxon>Spiralia</taxon>
        <taxon>Lophotrochozoa</taxon>
        <taxon>Mollusca</taxon>
        <taxon>Gastropoda</taxon>
        <taxon>Patellogastropoda</taxon>
        <taxon>Patelloidea</taxon>
        <taxon>Patellidae</taxon>
        <taxon>Patella</taxon>
    </lineage>
</organism>
<dbReference type="GO" id="GO:0031941">
    <property type="term" value="C:filamentous actin"/>
    <property type="evidence" value="ECO:0007669"/>
    <property type="project" value="TreeGrafter"/>
</dbReference>
<dbReference type="InterPro" id="IPR006643">
    <property type="entry name" value="Zasp-like_motif"/>
</dbReference>
<proteinExistence type="predicted"/>
<evidence type="ECO:0000256" key="1">
    <source>
        <dbReference type="ARBA" id="ARBA00004496"/>
    </source>
</evidence>
<dbReference type="Gene3D" id="2.10.110.10">
    <property type="entry name" value="Cysteine Rich Protein"/>
    <property type="match status" value="3"/>
</dbReference>
<feature type="compositionally biased region" description="Low complexity" evidence="7">
    <location>
        <begin position="370"/>
        <end position="394"/>
    </location>
</feature>
<evidence type="ECO:0000256" key="6">
    <source>
        <dbReference type="PROSITE-ProRule" id="PRU00125"/>
    </source>
</evidence>
<sequence>MSVLTLEAKLERAETNTPWGFRMQGGKDFSSPLTIQKVNPGSLAAKCGLQVGDVILKIGNLGAEILRHKEAQDTIVASGNRLDLLLQRIRAKQLNSSFGGGSTPAYDKFSTPQTSSFNSVPKAPPVGGGVSQPSSNSNFNASAKPFGAPSAPSYGGSNVDNLANRTQNMSMEPDYSAAAQKYSAVNEPPQPSSHQSSSFRYLQNMMDSGQEPPSAFKSSPAPPAAPAAPKPQTYIAQPVGPGEKPGTVKAIVSQKYNTPIGLYSDKNVATTFKGQSKFLVSPDEGEDLPIPAPKENGKSEVKTYQPSETYKLIHEQDAPKETQPTHSRSFKFLQQQLGETKNGPAAPVPYTPPAPAAPTWTPKPAPVPSAPAAKTWTPSAAPAMAPSAPRALAPRVPPPKPSGVGAIRGKIGDASMQNQGSGMIPKTALCASCGNCIRGPFVLAMGKSWCPEHFVCANPRCGRKLIDIGFVEESGFLYCEQDYAQHFAPKCHKCAQAVVGECVNAIQQQWHPQCFLCTKCHQPIGGTQFHIEEGKPYCERDWGAMFQTMCAGCEFPIEPGDRWVEAMNKNFHSECFYCATCQVSLEGQPFYCKSDKPFCKKHAR</sequence>
<dbReference type="SUPFAM" id="SSF50156">
    <property type="entry name" value="PDZ domain-like"/>
    <property type="match status" value="1"/>
</dbReference>
<feature type="domain" description="LIM zinc-binding" evidence="8">
    <location>
        <begin position="489"/>
        <end position="548"/>
    </location>
</feature>
<dbReference type="PROSITE" id="PS50023">
    <property type="entry name" value="LIM_DOMAIN_2"/>
    <property type="match status" value="2"/>
</dbReference>
<feature type="region of interest" description="Disordered" evidence="7">
    <location>
        <begin position="280"/>
        <end position="301"/>
    </location>
</feature>
<dbReference type="FunFam" id="2.30.42.10:FF:000055">
    <property type="entry name" value="PDZ and LIM domain protein 3"/>
    <property type="match status" value="1"/>
</dbReference>
<dbReference type="InterPro" id="IPR001478">
    <property type="entry name" value="PDZ"/>
</dbReference>
<evidence type="ECO:0000256" key="2">
    <source>
        <dbReference type="ARBA" id="ARBA00022490"/>
    </source>
</evidence>
<dbReference type="FunFam" id="2.10.110.10:FF:000010">
    <property type="entry name" value="PDZ and LIM domain protein 5"/>
    <property type="match status" value="1"/>
</dbReference>
<feature type="region of interest" description="Disordered" evidence="7">
    <location>
        <begin position="100"/>
        <end position="144"/>
    </location>
</feature>
<keyword evidence="2" id="KW-0963">Cytoplasm</keyword>
<dbReference type="GO" id="GO:0051371">
    <property type="term" value="F:muscle alpha-actinin binding"/>
    <property type="evidence" value="ECO:0007669"/>
    <property type="project" value="TreeGrafter"/>
</dbReference>
<dbReference type="GO" id="GO:0005912">
    <property type="term" value="C:adherens junction"/>
    <property type="evidence" value="ECO:0007669"/>
    <property type="project" value="TreeGrafter"/>
</dbReference>
<feature type="compositionally biased region" description="Polar residues" evidence="7">
    <location>
        <begin position="110"/>
        <end position="119"/>
    </location>
</feature>
<dbReference type="EMBL" id="JAZGQO010000014">
    <property type="protein sequence ID" value="KAK6170640.1"/>
    <property type="molecule type" value="Genomic_DNA"/>
</dbReference>
<dbReference type="CDD" id="cd23068">
    <property type="entry name" value="PDZ_ZASP52-like"/>
    <property type="match status" value="1"/>
</dbReference>
<dbReference type="Pfam" id="PF15936">
    <property type="entry name" value="DUF4749"/>
    <property type="match status" value="1"/>
</dbReference>
<dbReference type="PANTHER" id="PTHR24214:SF38">
    <property type="entry name" value="PDZ AND LIM DOMAIN PROTEIN ZASP-RELATED"/>
    <property type="match status" value="1"/>
</dbReference>
<reference evidence="10 11" key="1">
    <citation type="submission" date="2024-01" db="EMBL/GenBank/DDBJ databases">
        <title>The genome of the rayed Mediterranean limpet Patella caerulea (Linnaeus, 1758).</title>
        <authorList>
            <person name="Anh-Thu Weber A."/>
            <person name="Halstead-Nussloch G."/>
        </authorList>
    </citation>
    <scope>NUCLEOTIDE SEQUENCE [LARGE SCALE GENOMIC DNA]</scope>
    <source>
        <strain evidence="10">AATW-2023a</strain>
        <tissue evidence="10">Whole specimen</tissue>
    </source>
</reference>
<evidence type="ECO:0000259" key="8">
    <source>
        <dbReference type="PROSITE" id="PS50023"/>
    </source>
</evidence>
<dbReference type="GO" id="GO:0001725">
    <property type="term" value="C:stress fiber"/>
    <property type="evidence" value="ECO:0007669"/>
    <property type="project" value="TreeGrafter"/>
</dbReference>
<dbReference type="PROSITE" id="PS50106">
    <property type="entry name" value="PDZ"/>
    <property type="match status" value="1"/>
</dbReference>
<dbReference type="CDD" id="cd09455">
    <property type="entry name" value="LIM1_Enigma_like_1"/>
    <property type="match status" value="1"/>
</dbReference>
<feature type="compositionally biased region" description="Polar residues" evidence="7">
    <location>
        <begin position="131"/>
        <end position="141"/>
    </location>
</feature>
<accession>A0AAN8PHI9</accession>
<keyword evidence="5 6" id="KW-0440">LIM domain</keyword>
<dbReference type="GO" id="GO:0030036">
    <property type="term" value="P:actin cytoskeleton organization"/>
    <property type="evidence" value="ECO:0007669"/>
    <property type="project" value="TreeGrafter"/>
</dbReference>